<dbReference type="EMBL" id="JAUSUG010000011">
    <property type="protein sequence ID" value="MDQ0255517.1"/>
    <property type="molecule type" value="Genomic_DNA"/>
</dbReference>
<proteinExistence type="predicted"/>
<protein>
    <submittedName>
        <fullName evidence="1">Uncharacterized protein</fullName>
    </submittedName>
</protein>
<keyword evidence="2" id="KW-1185">Reference proteome</keyword>
<evidence type="ECO:0000313" key="2">
    <source>
        <dbReference type="Proteomes" id="UP001230005"/>
    </source>
</evidence>
<dbReference type="RefSeq" id="WP_307326444.1">
    <property type="nucleotide sequence ID" value="NZ_JAUSUG010000011.1"/>
</dbReference>
<organism evidence="1 2">
    <name type="scientific">Evansella vedderi</name>
    <dbReference type="NCBI Taxonomy" id="38282"/>
    <lineage>
        <taxon>Bacteria</taxon>
        <taxon>Bacillati</taxon>
        <taxon>Bacillota</taxon>
        <taxon>Bacilli</taxon>
        <taxon>Bacillales</taxon>
        <taxon>Bacillaceae</taxon>
        <taxon>Evansella</taxon>
    </lineage>
</organism>
<sequence length="161" mass="18765">MVLSKMETTWRNCSLEKQPSEISYPNLDIEIRTNRYDDSIVFGTIFDVQPEQTRSAFSFMETQVQGKCCSLKMFFNEEMPIEDLEKLGFEESATNIFRYPHPDFTVSAIRIPLQHEKEWVLQVEKRRKNMKKGIPATACDYSMLFESQLSLSLKEEEVSAS</sequence>
<dbReference type="Proteomes" id="UP001230005">
    <property type="component" value="Unassembled WGS sequence"/>
</dbReference>
<evidence type="ECO:0000313" key="1">
    <source>
        <dbReference type="EMBL" id="MDQ0255517.1"/>
    </source>
</evidence>
<gene>
    <name evidence="1" type="ORF">J2S74_002899</name>
</gene>
<comment type="caution">
    <text evidence="1">The sequence shown here is derived from an EMBL/GenBank/DDBJ whole genome shotgun (WGS) entry which is preliminary data.</text>
</comment>
<reference evidence="1 2" key="1">
    <citation type="submission" date="2023-07" db="EMBL/GenBank/DDBJ databases">
        <title>Genomic Encyclopedia of Type Strains, Phase IV (KMG-IV): sequencing the most valuable type-strain genomes for metagenomic binning, comparative biology and taxonomic classification.</title>
        <authorList>
            <person name="Goeker M."/>
        </authorList>
    </citation>
    <scope>NUCLEOTIDE SEQUENCE [LARGE SCALE GENOMIC DNA]</scope>
    <source>
        <strain evidence="1 2">DSM 9768</strain>
    </source>
</reference>
<name>A0ABT9ZWA7_9BACI</name>
<accession>A0ABT9ZWA7</accession>